<dbReference type="Proteomes" id="UP000290189">
    <property type="component" value="Unassembled WGS sequence"/>
</dbReference>
<gene>
    <name evidence="2" type="ORF">PBRA_003219</name>
    <name evidence="3" type="ORF">PLBR_LOCUS2905</name>
</gene>
<sequence length="216" mass="23685">MLTISDLPRSRAWCITVATFVNPLVFLDGMVVIGTAVATTRSSHGIILMDYDVNLIWVNLVGLAATWLLGSLALSRTRVSLNAKGRPSTLLYLYFPLAVATFIAHLMSVVSLVDFNENARTLTDPDTTAHLLQIAQRPAIKWAFNCCGLPNCTSSGQTDCLGAVTSEGRKEGRNFMGIFSVSAWTLLALSLFGFSLLLPVRWYSEHIVKDADHHQQ</sequence>
<reference evidence="2 4" key="1">
    <citation type="submission" date="2015-02" db="EMBL/GenBank/DDBJ databases">
        <authorList>
            <person name="Chooi Y.-H."/>
        </authorList>
    </citation>
    <scope>NUCLEOTIDE SEQUENCE [LARGE SCALE GENOMIC DNA]</scope>
    <source>
        <strain evidence="2">E3</strain>
    </source>
</reference>
<dbReference type="EMBL" id="OVEO01000004">
    <property type="protein sequence ID" value="SPQ95690.1"/>
    <property type="molecule type" value="Genomic_DNA"/>
</dbReference>
<dbReference type="EMBL" id="CDSF01000144">
    <property type="protein sequence ID" value="CEP03459.1"/>
    <property type="molecule type" value="Genomic_DNA"/>
</dbReference>
<keyword evidence="3" id="KW-0496">Mitochondrion</keyword>
<feature type="transmembrane region" description="Helical" evidence="1">
    <location>
        <begin position="175"/>
        <end position="198"/>
    </location>
</feature>
<keyword evidence="1" id="KW-0472">Membrane</keyword>
<keyword evidence="1" id="KW-0812">Transmembrane</keyword>
<evidence type="ECO:0000313" key="5">
    <source>
        <dbReference type="Proteomes" id="UP000290189"/>
    </source>
</evidence>
<keyword evidence="4" id="KW-1185">Reference proteome</keyword>
<organism evidence="2 4">
    <name type="scientific">Plasmodiophora brassicae</name>
    <name type="common">Clubroot disease agent</name>
    <dbReference type="NCBI Taxonomy" id="37360"/>
    <lineage>
        <taxon>Eukaryota</taxon>
        <taxon>Sar</taxon>
        <taxon>Rhizaria</taxon>
        <taxon>Endomyxa</taxon>
        <taxon>Phytomyxea</taxon>
        <taxon>Plasmodiophorida</taxon>
        <taxon>Plasmodiophoridae</taxon>
        <taxon>Plasmodiophora</taxon>
    </lineage>
</organism>
<evidence type="ECO:0000313" key="2">
    <source>
        <dbReference type="EMBL" id="CEP03459.1"/>
    </source>
</evidence>
<accession>A0A0G4J7U4</accession>
<feature type="transmembrane region" description="Helical" evidence="1">
    <location>
        <begin position="91"/>
        <end position="113"/>
    </location>
</feature>
<feature type="transmembrane region" description="Helical" evidence="1">
    <location>
        <begin position="12"/>
        <end position="36"/>
    </location>
</feature>
<evidence type="ECO:0000313" key="3">
    <source>
        <dbReference type="EMBL" id="SPQ95690.1"/>
    </source>
</evidence>
<geneLocation type="mitochondrion" evidence="3"/>
<dbReference type="Proteomes" id="UP000039324">
    <property type="component" value="Unassembled WGS sequence"/>
</dbReference>
<reference evidence="3 5" key="2">
    <citation type="submission" date="2018-03" db="EMBL/GenBank/DDBJ databases">
        <authorList>
            <person name="Fogelqvist J."/>
        </authorList>
    </citation>
    <scope>NUCLEOTIDE SEQUENCE [LARGE SCALE GENOMIC DNA]</scope>
</reference>
<evidence type="ECO:0000256" key="1">
    <source>
        <dbReference type="SAM" id="Phobius"/>
    </source>
</evidence>
<protein>
    <submittedName>
        <fullName evidence="2">Uncharacterized protein</fullName>
    </submittedName>
</protein>
<keyword evidence="1" id="KW-1133">Transmembrane helix</keyword>
<dbReference type="AlphaFoldDB" id="A0A0G4J7U4"/>
<proteinExistence type="predicted"/>
<evidence type="ECO:0000313" key="4">
    <source>
        <dbReference type="Proteomes" id="UP000039324"/>
    </source>
</evidence>
<name>A0A0G4J7U4_PLABS</name>
<feature type="transmembrane region" description="Helical" evidence="1">
    <location>
        <begin position="56"/>
        <end position="79"/>
    </location>
</feature>